<dbReference type="STRING" id="591205.SAMN05421538_107110"/>
<organism evidence="2 3">
    <name type="scientific">Paracoccus isoporae</name>
    <dbReference type="NCBI Taxonomy" id="591205"/>
    <lineage>
        <taxon>Bacteria</taxon>
        <taxon>Pseudomonadati</taxon>
        <taxon>Pseudomonadota</taxon>
        <taxon>Alphaproteobacteria</taxon>
        <taxon>Rhodobacterales</taxon>
        <taxon>Paracoccaceae</taxon>
        <taxon>Paracoccus</taxon>
    </lineage>
</organism>
<name>A0A1G7DK05_9RHOB</name>
<dbReference type="Proteomes" id="UP000199344">
    <property type="component" value="Unassembled WGS sequence"/>
</dbReference>
<dbReference type="AlphaFoldDB" id="A0A1G7DK05"/>
<dbReference type="EMBL" id="FNAH01000007">
    <property type="protein sequence ID" value="SDE51095.1"/>
    <property type="molecule type" value="Genomic_DNA"/>
</dbReference>
<keyword evidence="3" id="KW-1185">Reference proteome</keyword>
<sequence length="109" mass="12010">MADHPFQAVAAADPSLKLIGGGEGKATRLRDRETGLWVLIASEDGSIFDRWAADEGAPFCRVDDETVARGTDAILQRIREARLTADQDRTEPGFRIISEPRERLEGDDT</sequence>
<reference evidence="2 3" key="1">
    <citation type="submission" date="2016-10" db="EMBL/GenBank/DDBJ databases">
        <authorList>
            <person name="de Groot N.N."/>
        </authorList>
    </citation>
    <scope>NUCLEOTIDE SEQUENCE [LARGE SCALE GENOMIC DNA]</scope>
    <source>
        <strain evidence="2 3">DSM 22220</strain>
    </source>
</reference>
<feature type="region of interest" description="Disordered" evidence="1">
    <location>
        <begin position="89"/>
        <end position="109"/>
    </location>
</feature>
<evidence type="ECO:0000256" key="1">
    <source>
        <dbReference type="SAM" id="MobiDB-lite"/>
    </source>
</evidence>
<gene>
    <name evidence="2" type="ORF">SAMN05421538_107110</name>
</gene>
<dbReference type="RefSeq" id="WP_090524146.1">
    <property type="nucleotide sequence ID" value="NZ_FNAH01000007.1"/>
</dbReference>
<proteinExistence type="predicted"/>
<accession>A0A1G7DK05</accession>
<protein>
    <submittedName>
        <fullName evidence="2">Uncharacterized protein</fullName>
    </submittedName>
</protein>
<evidence type="ECO:0000313" key="3">
    <source>
        <dbReference type="Proteomes" id="UP000199344"/>
    </source>
</evidence>
<evidence type="ECO:0000313" key="2">
    <source>
        <dbReference type="EMBL" id="SDE51095.1"/>
    </source>
</evidence>